<proteinExistence type="predicted"/>
<reference evidence="1" key="1">
    <citation type="submission" date="2018-02" db="EMBL/GenBank/DDBJ databases">
        <title>Rhizophora mucronata_Transcriptome.</title>
        <authorList>
            <person name="Meera S.P."/>
            <person name="Sreeshan A."/>
            <person name="Augustine A."/>
        </authorList>
    </citation>
    <scope>NUCLEOTIDE SEQUENCE</scope>
    <source>
        <tissue evidence="1">Leaf</tissue>
    </source>
</reference>
<dbReference type="EMBL" id="GGEC01076260">
    <property type="protein sequence ID" value="MBX56744.1"/>
    <property type="molecule type" value="Transcribed_RNA"/>
</dbReference>
<organism evidence="1">
    <name type="scientific">Rhizophora mucronata</name>
    <name type="common">Asiatic mangrove</name>
    <dbReference type="NCBI Taxonomy" id="61149"/>
    <lineage>
        <taxon>Eukaryota</taxon>
        <taxon>Viridiplantae</taxon>
        <taxon>Streptophyta</taxon>
        <taxon>Embryophyta</taxon>
        <taxon>Tracheophyta</taxon>
        <taxon>Spermatophyta</taxon>
        <taxon>Magnoliopsida</taxon>
        <taxon>eudicotyledons</taxon>
        <taxon>Gunneridae</taxon>
        <taxon>Pentapetalae</taxon>
        <taxon>rosids</taxon>
        <taxon>fabids</taxon>
        <taxon>Malpighiales</taxon>
        <taxon>Rhizophoraceae</taxon>
        <taxon>Rhizophora</taxon>
    </lineage>
</organism>
<evidence type="ECO:0000313" key="1">
    <source>
        <dbReference type="EMBL" id="MBX56744.1"/>
    </source>
</evidence>
<sequence>MANSLRKEPYGKLLVTRSTKTLMLHIRALQFTETNILRSHYPMIQ</sequence>
<accession>A0A2P2PPW1</accession>
<dbReference type="AlphaFoldDB" id="A0A2P2PPW1"/>
<protein>
    <submittedName>
        <fullName evidence="1">Uncharacterized protein</fullName>
    </submittedName>
</protein>
<name>A0A2P2PPW1_RHIMU</name>